<comment type="caution">
    <text evidence="9">The sequence shown here is derived from an EMBL/GenBank/DDBJ whole genome shotgun (WGS) entry which is preliminary data.</text>
</comment>
<dbReference type="InterPro" id="IPR018732">
    <property type="entry name" value="Dpy-19/Dpy-19-like"/>
</dbReference>
<feature type="transmembrane region" description="Helical" evidence="8">
    <location>
        <begin position="148"/>
        <end position="166"/>
    </location>
</feature>
<feature type="transmembrane region" description="Helical" evidence="8">
    <location>
        <begin position="12"/>
        <end position="33"/>
    </location>
</feature>
<dbReference type="GO" id="GO:0005637">
    <property type="term" value="C:nuclear inner membrane"/>
    <property type="evidence" value="ECO:0007669"/>
    <property type="project" value="TreeGrafter"/>
</dbReference>
<dbReference type="PANTHER" id="PTHR31488:SF1">
    <property type="entry name" value="C-MANNOSYLTRANSFERASE DPY19L1"/>
    <property type="match status" value="1"/>
</dbReference>
<name>A0A8S4RGB1_9NEOP</name>
<sequence>MEENTKNTAKRRFIYGGFILVLAICVGGIHYAYVRTLFENDKHFLYLSDLEREMSLRTEMGFYYSFYKTVVETRPFQVGIFKLLMDRLVEYPHEVNAVNRFNIHPEVPILFLNTASLIFWQFTPYIFMSQVAIFFVMEQMCIIDRKTLSVFVHNHICSLQAAALLFQCNASPMSSLHACYFGVIAVYSLVGKYARVDVRNRYDFITECLLVFPRIFSTTFVAFYLWGSLKRGKPDKDTHVWDILYSKFTDHKSFHTLIYTCSDVFDFMPLSTIINMSKTLLVPIVLIISVNVVDFWIKDAYVRSESEMRSANQYLHNGIDNNRRNAANNRQVNVAKDKKDILMVYVRNLKIDPAVFYNLAMMAVFGLMAGLVMRLKLLLTTQMCILSSLVVKKYFRV</sequence>
<gene>
    <name evidence="9" type="primary">jg26162</name>
    <name evidence="9" type="ORF">PAEG_LOCUS13583</name>
</gene>
<dbReference type="AlphaFoldDB" id="A0A8S4RGB1"/>
<dbReference type="Proteomes" id="UP000838756">
    <property type="component" value="Unassembled WGS sequence"/>
</dbReference>
<feature type="transmembrane region" description="Helical" evidence="8">
    <location>
        <begin position="117"/>
        <end position="136"/>
    </location>
</feature>
<accession>A0A8S4RGB1</accession>
<feature type="transmembrane region" description="Helical" evidence="8">
    <location>
        <begin position="280"/>
        <end position="297"/>
    </location>
</feature>
<evidence type="ECO:0000256" key="5">
    <source>
        <dbReference type="ARBA" id="ARBA00022692"/>
    </source>
</evidence>
<evidence type="ECO:0000256" key="8">
    <source>
        <dbReference type="SAM" id="Phobius"/>
    </source>
</evidence>
<keyword evidence="5 8" id="KW-0812">Transmembrane</keyword>
<dbReference type="GO" id="GO:0000030">
    <property type="term" value="F:mannosyltransferase activity"/>
    <property type="evidence" value="ECO:0007669"/>
    <property type="project" value="TreeGrafter"/>
</dbReference>
<keyword evidence="10" id="KW-1185">Reference proteome</keyword>
<dbReference type="Pfam" id="PF10034">
    <property type="entry name" value="Dpy19"/>
    <property type="match status" value="2"/>
</dbReference>
<keyword evidence="3" id="KW-0328">Glycosyltransferase</keyword>
<protein>
    <submittedName>
        <fullName evidence="9">Jg26162 protein</fullName>
    </submittedName>
</protein>
<feature type="transmembrane region" description="Helical" evidence="8">
    <location>
        <begin position="202"/>
        <end position="226"/>
    </location>
</feature>
<dbReference type="OrthoDB" id="6019623at2759"/>
<evidence type="ECO:0000256" key="2">
    <source>
        <dbReference type="ARBA" id="ARBA00008744"/>
    </source>
</evidence>
<reference evidence="9" key="1">
    <citation type="submission" date="2022-03" db="EMBL/GenBank/DDBJ databases">
        <authorList>
            <person name="Lindestad O."/>
        </authorList>
    </citation>
    <scope>NUCLEOTIDE SEQUENCE</scope>
</reference>
<evidence type="ECO:0000256" key="4">
    <source>
        <dbReference type="ARBA" id="ARBA00022679"/>
    </source>
</evidence>
<evidence type="ECO:0000256" key="3">
    <source>
        <dbReference type="ARBA" id="ARBA00022676"/>
    </source>
</evidence>
<evidence type="ECO:0000256" key="6">
    <source>
        <dbReference type="ARBA" id="ARBA00022989"/>
    </source>
</evidence>
<keyword evidence="7 8" id="KW-0472">Membrane</keyword>
<dbReference type="PANTHER" id="PTHR31488">
    <property type="entry name" value="DPY-19-LIKE 1, LIKE (H. SAPIENS)"/>
    <property type="match status" value="1"/>
</dbReference>
<organism evidence="9 10">
    <name type="scientific">Pararge aegeria aegeria</name>
    <dbReference type="NCBI Taxonomy" id="348720"/>
    <lineage>
        <taxon>Eukaryota</taxon>
        <taxon>Metazoa</taxon>
        <taxon>Ecdysozoa</taxon>
        <taxon>Arthropoda</taxon>
        <taxon>Hexapoda</taxon>
        <taxon>Insecta</taxon>
        <taxon>Pterygota</taxon>
        <taxon>Neoptera</taxon>
        <taxon>Endopterygota</taxon>
        <taxon>Lepidoptera</taxon>
        <taxon>Glossata</taxon>
        <taxon>Ditrysia</taxon>
        <taxon>Papilionoidea</taxon>
        <taxon>Nymphalidae</taxon>
        <taxon>Satyrinae</taxon>
        <taxon>Satyrini</taxon>
        <taxon>Parargina</taxon>
        <taxon>Pararge</taxon>
    </lineage>
</organism>
<evidence type="ECO:0000313" key="9">
    <source>
        <dbReference type="EMBL" id="CAH2236097.1"/>
    </source>
</evidence>
<feature type="transmembrane region" description="Helical" evidence="8">
    <location>
        <begin position="172"/>
        <end position="190"/>
    </location>
</feature>
<evidence type="ECO:0000256" key="1">
    <source>
        <dbReference type="ARBA" id="ARBA00004141"/>
    </source>
</evidence>
<evidence type="ECO:0000256" key="7">
    <source>
        <dbReference type="ARBA" id="ARBA00023136"/>
    </source>
</evidence>
<evidence type="ECO:0000313" key="10">
    <source>
        <dbReference type="Proteomes" id="UP000838756"/>
    </source>
</evidence>
<feature type="transmembrane region" description="Helical" evidence="8">
    <location>
        <begin position="354"/>
        <end position="371"/>
    </location>
</feature>
<comment type="subcellular location">
    <subcellularLocation>
        <location evidence="1">Membrane</location>
        <topology evidence="1">Multi-pass membrane protein</topology>
    </subcellularLocation>
</comment>
<keyword evidence="6 8" id="KW-1133">Transmembrane helix</keyword>
<proteinExistence type="inferred from homology"/>
<keyword evidence="4" id="KW-0808">Transferase</keyword>
<comment type="similarity">
    <text evidence="2">Belongs to the dpy-19 family.</text>
</comment>
<dbReference type="EMBL" id="CAKXAJ010025183">
    <property type="protein sequence ID" value="CAH2236097.1"/>
    <property type="molecule type" value="Genomic_DNA"/>
</dbReference>